<proteinExistence type="predicted"/>
<keyword evidence="6" id="KW-0378">Hydrolase</keyword>
<keyword evidence="3" id="KW-0548">Nucleotidyltransferase</keyword>
<dbReference type="InterPro" id="IPR053134">
    <property type="entry name" value="RNA-dir_DNA_polymerase"/>
</dbReference>
<dbReference type="SUPFAM" id="SSF56672">
    <property type="entry name" value="DNA/RNA polymerases"/>
    <property type="match status" value="1"/>
</dbReference>
<evidence type="ECO:0000256" key="7">
    <source>
        <dbReference type="ARBA" id="ARBA00022918"/>
    </source>
</evidence>
<keyword evidence="1" id="KW-0645">Protease</keyword>
<gene>
    <name evidence="9" type="ORF">AVEN_150382_1</name>
</gene>
<dbReference type="GO" id="GO:0008233">
    <property type="term" value="F:peptidase activity"/>
    <property type="evidence" value="ECO:0007669"/>
    <property type="project" value="UniProtKB-KW"/>
</dbReference>
<reference evidence="9 10" key="1">
    <citation type="journal article" date="2019" name="Sci. Rep.">
        <title>Orb-weaving spider Araneus ventricosus genome elucidates the spidroin gene catalogue.</title>
        <authorList>
            <person name="Kono N."/>
            <person name="Nakamura H."/>
            <person name="Ohtoshi R."/>
            <person name="Moran D.A.P."/>
            <person name="Shinohara A."/>
            <person name="Yoshida Y."/>
            <person name="Fujiwara M."/>
            <person name="Mori M."/>
            <person name="Tomita M."/>
            <person name="Arakawa K."/>
        </authorList>
    </citation>
    <scope>NUCLEOTIDE SEQUENCE [LARGE SCALE GENOMIC DNA]</scope>
</reference>
<dbReference type="InterPro" id="IPR043128">
    <property type="entry name" value="Rev_trsase/Diguanyl_cyclase"/>
</dbReference>
<dbReference type="EMBL" id="BGPR01094985">
    <property type="protein sequence ID" value="GBM36774.1"/>
    <property type="molecule type" value="Genomic_DNA"/>
</dbReference>
<dbReference type="PANTHER" id="PTHR24559">
    <property type="entry name" value="TRANSPOSON TY3-I GAG-POL POLYPROTEIN"/>
    <property type="match status" value="1"/>
</dbReference>
<dbReference type="CDD" id="cd01647">
    <property type="entry name" value="RT_LTR"/>
    <property type="match status" value="1"/>
</dbReference>
<keyword evidence="7" id="KW-0695">RNA-directed DNA polymerase</keyword>
<evidence type="ECO:0000256" key="1">
    <source>
        <dbReference type="ARBA" id="ARBA00022670"/>
    </source>
</evidence>
<dbReference type="Gene3D" id="3.10.10.10">
    <property type="entry name" value="HIV Type 1 Reverse Transcriptase, subunit A, domain 1"/>
    <property type="match status" value="1"/>
</dbReference>
<comment type="caution">
    <text evidence="9">The sequence shown here is derived from an EMBL/GenBank/DDBJ whole genome shotgun (WGS) entry which is preliminary data.</text>
</comment>
<evidence type="ECO:0000256" key="6">
    <source>
        <dbReference type="ARBA" id="ARBA00022801"/>
    </source>
</evidence>
<evidence type="ECO:0000256" key="3">
    <source>
        <dbReference type="ARBA" id="ARBA00022695"/>
    </source>
</evidence>
<evidence type="ECO:0000313" key="9">
    <source>
        <dbReference type="EMBL" id="GBM36774.1"/>
    </source>
</evidence>
<evidence type="ECO:0000256" key="2">
    <source>
        <dbReference type="ARBA" id="ARBA00022679"/>
    </source>
</evidence>
<evidence type="ECO:0000259" key="8">
    <source>
        <dbReference type="PROSITE" id="PS50878"/>
    </source>
</evidence>
<evidence type="ECO:0000256" key="5">
    <source>
        <dbReference type="ARBA" id="ARBA00022759"/>
    </source>
</evidence>
<keyword evidence="10" id="KW-1185">Reference proteome</keyword>
<keyword evidence="4" id="KW-0540">Nuclease</keyword>
<keyword evidence="2" id="KW-0808">Transferase</keyword>
<feature type="domain" description="Reverse transcriptase" evidence="8">
    <location>
        <begin position="1"/>
        <end position="96"/>
    </location>
</feature>
<dbReference type="PANTHER" id="PTHR24559:SF444">
    <property type="entry name" value="REVERSE TRANSCRIPTASE DOMAIN-CONTAINING PROTEIN"/>
    <property type="match status" value="1"/>
</dbReference>
<evidence type="ECO:0000256" key="4">
    <source>
        <dbReference type="ARBA" id="ARBA00022722"/>
    </source>
</evidence>
<dbReference type="Proteomes" id="UP000499080">
    <property type="component" value="Unassembled WGS sequence"/>
</dbReference>
<dbReference type="GO" id="GO:0004519">
    <property type="term" value="F:endonuclease activity"/>
    <property type="evidence" value="ECO:0007669"/>
    <property type="project" value="UniProtKB-KW"/>
</dbReference>
<dbReference type="FunFam" id="3.10.10.10:FF:000007">
    <property type="entry name" value="Retrovirus-related Pol polyprotein from transposon 17.6-like Protein"/>
    <property type="match status" value="1"/>
</dbReference>
<dbReference type="GO" id="GO:0003964">
    <property type="term" value="F:RNA-directed DNA polymerase activity"/>
    <property type="evidence" value="ECO:0007669"/>
    <property type="project" value="UniProtKB-KW"/>
</dbReference>
<dbReference type="OrthoDB" id="6427353at2759"/>
<dbReference type="InterPro" id="IPR043502">
    <property type="entry name" value="DNA/RNA_pol_sf"/>
</dbReference>
<evidence type="ECO:0000313" key="10">
    <source>
        <dbReference type="Proteomes" id="UP000499080"/>
    </source>
</evidence>
<dbReference type="AlphaFoldDB" id="A0A4Y2FB01"/>
<protein>
    <recommendedName>
        <fullName evidence="8">Reverse transcriptase domain-containing protein</fullName>
    </recommendedName>
</protein>
<dbReference type="GO" id="GO:0006508">
    <property type="term" value="P:proteolysis"/>
    <property type="evidence" value="ECO:0007669"/>
    <property type="project" value="UniProtKB-KW"/>
</dbReference>
<sequence length="96" mass="11370">MFSMMDLNSGYWQIEVDDKDRERTEFVTSDALYEFKVMPFGLCNAPATFERTIDTALRGLKCNICLCYLHDIIVYAPNFQEHKFRLREIFKCVQEV</sequence>
<keyword evidence="5" id="KW-0255">Endonuclease</keyword>
<name>A0A4Y2FB01_ARAVE</name>
<dbReference type="Gene3D" id="3.30.70.270">
    <property type="match status" value="1"/>
</dbReference>
<dbReference type="Pfam" id="PF00078">
    <property type="entry name" value="RVT_1"/>
    <property type="match status" value="1"/>
</dbReference>
<accession>A0A4Y2FB01</accession>
<dbReference type="InterPro" id="IPR000477">
    <property type="entry name" value="RT_dom"/>
</dbReference>
<organism evidence="9 10">
    <name type="scientific">Araneus ventricosus</name>
    <name type="common">Orbweaver spider</name>
    <name type="synonym">Epeira ventricosa</name>
    <dbReference type="NCBI Taxonomy" id="182803"/>
    <lineage>
        <taxon>Eukaryota</taxon>
        <taxon>Metazoa</taxon>
        <taxon>Ecdysozoa</taxon>
        <taxon>Arthropoda</taxon>
        <taxon>Chelicerata</taxon>
        <taxon>Arachnida</taxon>
        <taxon>Araneae</taxon>
        <taxon>Araneomorphae</taxon>
        <taxon>Entelegynae</taxon>
        <taxon>Araneoidea</taxon>
        <taxon>Araneidae</taxon>
        <taxon>Araneus</taxon>
    </lineage>
</organism>
<dbReference type="PROSITE" id="PS50878">
    <property type="entry name" value="RT_POL"/>
    <property type="match status" value="1"/>
</dbReference>